<feature type="signal peptide" evidence="2">
    <location>
        <begin position="1"/>
        <end position="29"/>
    </location>
</feature>
<evidence type="ECO:0000256" key="1">
    <source>
        <dbReference type="SAM" id="Phobius"/>
    </source>
</evidence>
<proteinExistence type="predicted"/>
<protein>
    <submittedName>
        <fullName evidence="3">LPXTG cell wall anchor domain-containing protein</fullName>
    </submittedName>
</protein>
<keyword evidence="1" id="KW-0472">Membrane</keyword>
<dbReference type="NCBIfam" id="TIGR01167">
    <property type="entry name" value="LPXTG_anchor"/>
    <property type="match status" value="1"/>
</dbReference>
<name>A0ABW2H270_9ACTN</name>
<feature type="chain" id="PRO_5045810983" evidence="2">
    <location>
        <begin position="30"/>
        <end position="535"/>
    </location>
</feature>
<evidence type="ECO:0000313" key="4">
    <source>
        <dbReference type="Proteomes" id="UP001596392"/>
    </source>
</evidence>
<comment type="caution">
    <text evidence="3">The sequence shown here is derived from an EMBL/GenBank/DDBJ whole genome shotgun (WGS) entry which is preliminary data.</text>
</comment>
<keyword evidence="4" id="KW-1185">Reference proteome</keyword>
<evidence type="ECO:0000313" key="3">
    <source>
        <dbReference type="EMBL" id="MFC7246331.1"/>
    </source>
</evidence>
<dbReference type="Proteomes" id="UP001596392">
    <property type="component" value="Unassembled WGS sequence"/>
</dbReference>
<feature type="transmembrane region" description="Helical" evidence="1">
    <location>
        <begin position="503"/>
        <end position="523"/>
    </location>
</feature>
<reference evidence="4" key="1">
    <citation type="journal article" date="2019" name="Int. J. Syst. Evol. Microbiol.">
        <title>The Global Catalogue of Microorganisms (GCM) 10K type strain sequencing project: providing services to taxonomists for standard genome sequencing and annotation.</title>
        <authorList>
            <consortium name="The Broad Institute Genomics Platform"/>
            <consortium name="The Broad Institute Genome Sequencing Center for Infectious Disease"/>
            <person name="Wu L."/>
            <person name="Ma J."/>
        </authorList>
    </citation>
    <scope>NUCLEOTIDE SEQUENCE [LARGE SCALE GENOMIC DNA]</scope>
    <source>
        <strain evidence="4">CGMCC 1.9106</strain>
    </source>
</reference>
<gene>
    <name evidence="3" type="ORF">ACFQO7_27965</name>
</gene>
<keyword evidence="1" id="KW-0812">Transmembrane</keyword>
<organism evidence="3 4">
    <name type="scientific">Catellatospora aurea</name>
    <dbReference type="NCBI Taxonomy" id="1337874"/>
    <lineage>
        <taxon>Bacteria</taxon>
        <taxon>Bacillati</taxon>
        <taxon>Actinomycetota</taxon>
        <taxon>Actinomycetes</taxon>
        <taxon>Micromonosporales</taxon>
        <taxon>Micromonosporaceae</taxon>
        <taxon>Catellatospora</taxon>
    </lineage>
</organism>
<sequence>MKIRTALAAGASMLLAGGLSAVLGTPAHAAAGVDLAVNVPGSKIAADAEFKAFRVDLSNAGTVASGNTLVTYDFSGLNSSLVAADLVFLEEIGCDITGQVAKCAMVGFAPGESYTDAVFLENVGKKAGAAGSFSVSFTASGDVDSANNKVTVPVQVVDNGADLMSYAFDLVAGYTDAGKIIPVKPGSVAPLAWGIWNNGDRYVHGVDFTITVPPFVGFDNAYSICEMDESMTVLHCSDPDAVIPPGGAYEPESLLSLYVHENFVGGPAALRGGLVSAKALKTSVEEPTTGDLKPADGFEVAEGLTEAQFEQRVEDQLQGAVPNADEAGDVDPADDDASFAVHAAAPIAVDQAISVTPAYGKVGDVVKINVKVSNVGKVSTGPSFQIKAPAGTSFVAPEQAPEVGTCRADGQEEPWQYTGATELGCGFESELQAGRSMTRELLVRIDAEPIGTDGLAKVMTSRGKDSNPKNDTAKVIIKIGTPPAGGNNGGNGGGLPVTGDNTALIAGVGGAVVVLGAVLFLVARRRKVVADDVRA</sequence>
<evidence type="ECO:0000256" key="2">
    <source>
        <dbReference type="SAM" id="SignalP"/>
    </source>
</evidence>
<keyword evidence="1" id="KW-1133">Transmembrane helix</keyword>
<keyword evidence="2" id="KW-0732">Signal</keyword>
<accession>A0ABW2H270</accession>
<dbReference type="RefSeq" id="WP_376809168.1">
    <property type="nucleotide sequence ID" value="NZ_JBHTAC010000038.1"/>
</dbReference>
<dbReference type="EMBL" id="JBHTAC010000038">
    <property type="protein sequence ID" value="MFC7246331.1"/>
    <property type="molecule type" value="Genomic_DNA"/>
</dbReference>